<accession>A0A2A6ZDK9</accession>
<organism evidence="2 3">
    <name type="scientific">Faecalibacterium langellae</name>
    <dbReference type="NCBI Taxonomy" id="3435293"/>
    <lineage>
        <taxon>Bacteria</taxon>
        <taxon>Bacillati</taxon>
        <taxon>Bacillota</taxon>
        <taxon>Clostridia</taxon>
        <taxon>Eubacteriales</taxon>
        <taxon>Oscillospiraceae</taxon>
        <taxon>Faecalibacterium</taxon>
    </lineage>
</organism>
<keyword evidence="1" id="KW-1133">Transmembrane helix</keyword>
<feature type="transmembrane region" description="Helical" evidence="1">
    <location>
        <begin position="306"/>
        <end position="326"/>
    </location>
</feature>
<evidence type="ECO:0008006" key="4">
    <source>
        <dbReference type="Google" id="ProtNLM"/>
    </source>
</evidence>
<sequence length="512" mass="57787">MEKIVEKLKVNESLLKTVLCSATFWGLLAHGMVLFNKYSFHDDARYFNDVGVTYKSGRWMLGILGSLSANLLGSKNYSLPVVNGTITILCIAAIVYLLADSLRIQSKPLVILLCGSMVTFPSVTGTFSYMFTAPYYYAASLLGVVGAWIFHQKKNFVALLLCTVLMACSVGVYQANIPVFICTLLLYMMEDVRQSDMSWKAFWKMALCNATVCIGFIAEYFLVNQYFLNQFGVVLTDYKGINHFGRTNLSNYIYRMLCGYGSFFYPSTAVEDFSARYIYTLLIVVTAIIAIFVLRKMYILKTPKGSQTLLILIAYPIAACFVYLMVEPWDVHAVMTFGQAFAFALVVWLIDKYPEDRTKVEGALCKAAVALLGVLVTLNIRYSNILYLKADVMQTQMISYYTTLITRIESVEGYTEDAQVVYIEEYDKHDKNFVGVSEYFDDLDLPTYKGELIFNDYAWKETMELWCGFAPELGDAAEFEGNAEVASMPCYPEQGSIRCIDGKIVVKFADEQ</sequence>
<comment type="caution">
    <text evidence="2">The sequence shown here is derived from an EMBL/GenBank/DDBJ whole genome shotgun (WGS) entry which is preliminary data.</text>
</comment>
<dbReference type="InterPro" id="IPR025686">
    <property type="entry name" value="Glucos_trans_II"/>
</dbReference>
<keyword evidence="1" id="KW-0812">Transmembrane</keyword>
<dbReference type="AlphaFoldDB" id="A0A2A6ZDK9"/>
<reference evidence="2 3" key="1">
    <citation type="journal article" date="2017" name="Front. Microbiol.">
        <title>New Insights into the Diversity of the Genus Faecalibacterium.</title>
        <authorList>
            <person name="Benevides L."/>
            <person name="Burman S."/>
            <person name="Martin R."/>
            <person name="Robert V."/>
            <person name="Thomas M."/>
            <person name="Miquel S."/>
            <person name="Chain F."/>
            <person name="Sokol H."/>
            <person name="Bermudez-Humaran L.G."/>
            <person name="Morrison M."/>
            <person name="Langella P."/>
            <person name="Azevedo V.A."/>
            <person name="Chatel J.M."/>
            <person name="Soares S."/>
        </authorList>
    </citation>
    <scope>NUCLEOTIDE SEQUENCE [LARGE SCALE GENOMIC DNA]</scope>
    <source>
        <strain evidence="3">CNCM I-4540</strain>
    </source>
</reference>
<evidence type="ECO:0000313" key="2">
    <source>
        <dbReference type="EMBL" id="PDX59463.1"/>
    </source>
</evidence>
<name>A0A2A6ZDK9_9FIRM</name>
<dbReference type="EMBL" id="NMTQ01000014">
    <property type="protein sequence ID" value="PDX59463.1"/>
    <property type="molecule type" value="Genomic_DNA"/>
</dbReference>
<gene>
    <name evidence="2" type="ORF">CGS46_02860</name>
</gene>
<evidence type="ECO:0000313" key="3">
    <source>
        <dbReference type="Proteomes" id="UP000220752"/>
    </source>
</evidence>
<proteinExistence type="predicted"/>
<feature type="transmembrane region" description="Helical" evidence="1">
    <location>
        <begin position="201"/>
        <end position="222"/>
    </location>
</feature>
<keyword evidence="3" id="KW-1185">Reference proteome</keyword>
<feature type="transmembrane region" description="Helical" evidence="1">
    <location>
        <begin position="158"/>
        <end position="189"/>
    </location>
</feature>
<feature type="transmembrane region" description="Helical" evidence="1">
    <location>
        <begin position="363"/>
        <end position="382"/>
    </location>
</feature>
<keyword evidence="1" id="KW-0472">Membrane</keyword>
<feature type="transmembrane region" description="Helical" evidence="1">
    <location>
        <begin position="276"/>
        <end position="294"/>
    </location>
</feature>
<feature type="transmembrane region" description="Helical" evidence="1">
    <location>
        <begin position="56"/>
        <end position="73"/>
    </location>
</feature>
<evidence type="ECO:0000256" key="1">
    <source>
        <dbReference type="SAM" id="Phobius"/>
    </source>
</evidence>
<feature type="transmembrane region" description="Helical" evidence="1">
    <location>
        <begin position="14"/>
        <end position="35"/>
    </location>
</feature>
<dbReference type="Pfam" id="PF14264">
    <property type="entry name" value="Glucos_trans_II"/>
    <property type="match status" value="1"/>
</dbReference>
<feature type="transmembrane region" description="Helical" evidence="1">
    <location>
        <begin position="332"/>
        <end position="351"/>
    </location>
</feature>
<feature type="transmembrane region" description="Helical" evidence="1">
    <location>
        <begin position="110"/>
        <end position="129"/>
    </location>
</feature>
<feature type="transmembrane region" description="Helical" evidence="1">
    <location>
        <begin position="135"/>
        <end position="151"/>
    </location>
</feature>
<protein>
    <recommendedName>
        <fullName evidence="4">Glucosyl transferase GtrII</fullName>
    </recommendedName>
</protein>
<dbReference type="Proteomes" id="UP000220752">
    <property type="component" value="Unassembled WGS sequence"/>
</dbReference>
<feature type="transmembrane region" description="Helical" evidence="1">
    <location>
        <begin position="79"/>
        <end position="98"/>
    </location>
</feature>